<organism evidence="1 2">
    <name type="scientific">Oceanobacillus piezotolerans</name>
    <dbReference type="NCBI Taxonomy" id="2448030"/>
    <lineage>
        <taxon>Bacteria</taxon>
        <taxon>Bacillati</taxon>
        <taxon>Bacillota</taxon>
        <taxon>Bacilli</taxon>
        <taxon>Bacillales</taxon>
        <taxon>Bacillaceae</taxon>
        <taxon>Oceanobacillus</taxon>
    </lineage>
</organism>
<keyword evidence="2" id="KW-1185">Reference proteome</keyword>
<accession>A0A498DAJ4</accession>
<evidence type="ECO:0000313" key="1">
    <source>
        <dbReference type="EMBL" id="RLL43950.1"/>
    </source>
</evidence>
<comment type="caution">
    <text evidence="1">The sequence shown here is derived from an EMBL/GenBank/DDBJ whole genome shotgun (WGS) entry which is preliminary data.</text>
</comment>
<dbReference type="InterPro" id="IPR018690">
    <property type="entry name" value="DUF2187"/>
</dbReference>
<dbReference type="AlphaFoldDB" id="A0A498DAJ4"/>
<sequence length="56" mass="6408">MQELVMKFSFKPEIKSIVEKIYENSVIVSVTENTTNSEFEGVRQSLDIKITLMAIV</sequence>
<proteinExistence type="predicted"/>
<reference evidence="1 2" key="1">
    <citation type="submission" date="2018-10" db="EMBL/GenBank/DDBJ databases">
        <title>Oceanobacillus sp. YLB-02 draft genome.</title>
        <authorList>
            <person name="Yu L."/>
        </authorList>
    </citation>
    <scope>NUCLEOTIDE SEQUENCE [LARGE SCALE GENOMIC DNA]</scope>
    <source>
        <strain evidence="1 2">YLB-02</strain>
    </source>
</reference>
<dbReference type="Pfam" id="PF09953">
    <property type="entry name" value="DUF2187"/>
    <property type="match status" value="1"/>
</dbReference>
<name>A0A498DAJ4_9BACI</name>
<protein>
    <submittedName>
        <fullName evidence="1">DUF2187 domain-containing protein</fullName>
    </submittedName>
</protein>
<dbReference type="EMBL" id="RCHR01000004">
    <property type="protein sequence ID" value="RLL43950.1"/>
    <property type="molecule type" value="Genomic_DNA"/>
</dbReference>
<dbReference type="Proteomes" id="UP000270219">
    <property type="component" value="Unassembled WGS sequence"/>
</dbReference>
<dbReference type="OrthoDB" id="2692124at2"/>
<gene>
    <name evidence="1" type="ORF">D8M04_13730</name>
</gene>
<evidence type="ECO:0000313" key="2">
    <source>
        <dbReference type="Proteomes" id="UP000270219"/>
    </source>
</evidence>